<dbReference type="AlphaFoldDB" id="A0A9X2E716"/>
<sequence>MFRGWLALGDREIANSSRVVALADPAGLPATDTEGFAAEACAPCRNLAVGRDDSWPGLRAYLADPPYTDITTAPWYDGTDTSREFLGVWVMSADGFDGIPVSRDISDAVCSGGVASVHRDSYRTLSFSALVWGCTHRGARHGLRWLNCQLRAARAPQILRYLDAHPEQFTADGLERSMRQVVLTQPAVVREVAGLPIGNHQQASMFRVEFELVALDPYPWTAATTHPVTWDTQDVHTIEWAHAPDCVDATCELPVLLSTQCPPQTIDTRPAPIPVCGGCLPVCEIDTRTWQLDLTDVADCDLVAASIQVTAGTVSDTTVRFWWRPCGSTDICDETGQLQITGLPAGQTVVADSVEGRSYGLVSGQRVRQRGIVATPSGAPWHGTLLRPGCWELIAQSEPGITYTVSVDTIGRPA</sequence>
<protein>
    <submittedName>
        <fullName evidence="1">Sugar transferase</fullName>
    </submittedName>
</protein>
<evidence type="ECO:0000313" key="1">
    <source>
        <dbReference type="EMBL" id="MCM6774964.1"/>
    </source>
</evidence>
<name>A0A9X2E716_9NOCA</name>
<keyword evidence="1" id="KW-0808">Transferase</keyword>
<dbReference type="GO" id="GO:0016740">
    <property type="term" value="F:transferase activity"/>
    <property type="evidence" value="ECO:0007669"/>
    <property type="project" value="UniProtKB-KW"/>
</dbReference>
<dbReference type="RefSeq" id="WP_251912879.1">
    <property type="nucleotide sequence ID" value="NZ_JAMRXG010000006.1"/>
</dbReference>
<comment type="caution">
    <text evidence="1">The sequence shown here is derived from an EMBL/GenBank/DDBJ whole genome shotgun (WGS) entry which is preliminary data.</text>
</comment>
<reference evidence="1" key="1">
    <citation type="submission" date="2022-06" db="EMBL/GenBank/DDBJ databases">
        <title>Novel species in genus nocardia.</title>
        <authorList>
            <person name="Li F."/>
        </authorList>
    </citation>
    <scope>NUCLEOTIDE SEQUENCE</scope>
    <source>
        <strain evidence="1">CDC141</strain>
    </source>
</reference>
<proteinExistence type="predicted"/>
<evidence type="ECO:0000313" key="2">
    <source>
        <dbReference type="Proteomes" id="UP001139157"/>
    </source>
</evidence>
<gene>
    <name evidence="1" type="ORF">NDR86_15925</name>
</gene>
<accession>A0A9X2E716</accession>
<dbReference type="EMBL" id="JAMRXG010000006">
    <property type="protein sequence ID" value="MCM6774964.1"/>
    <property type="molecule type" value="Genomic_DNA"/>
</dbReference>
<organism evidence="1 2">
    <name type="scientific">Nocardia pulmonis</name>
    <dbReference type="NCBI Taxonomy" id="2951408"/>
    <lineage>
        <taxon>Bacteria</taxon>
        <taxon>Bacillati</taxon>
        <taxon>Actinomycetota</taxon>
        <taxon>Actinomycetes</taxon>
        <taxon>Mycobacteriales</taxon>
        <taxon>Nocardiaceae</taxon>
        <taxon>Nocardia</taxon>
    </lineage>
</organism>
<keyword evidence="2" id="KW-1185">Reference proteome</keyword>
<dbReference type="Proteomes" id="UP001139157">
    <property type="component" value="Unassembled WGS sequence"/>
</dbReference>